<dbReference type="InterPro" id="IPR051320">
    <property type="entry name" value="Viral_Replic_Matur_Polypro"/>
</dbReference>
<evidence type="ECO:0000313" key="4">
    <source>
        <dbReference type="EMBL" id="GAB0207748.1"/>
    </source>
</evidence>
<accession>A0ABC9YCI5</accession>
<dbReference type="EC" id="3.1.26.4" evidence="2"/>
<dbReference type="Gene3D" id="3.10.20.370">
    <property type="match status" value="1"/>
</dbReference>
<gene>
    <name evidence="4" type="ORF">GRJ2_003240500</name>
</gene>
<dbReference type="Proteomes" id="UP001623348">
    <property type="component" value="Unassembled WGS sequence"/>
</dbReference>
<protein>
    <recommendedName>
        <fullName evidence="2">ribonuclease H</fullName>
        <ecNumber evidence="2">3.1.26.4</ecNumber>
    </recommendedName>
</protein>
<comment type="caution">
    <text evidence="4">The sequence shown here is derived from an EMBL/GenBank/DDBJ whole genome shotgun (WGS) entry which is preliminary data.</text>
</comment>
<dbReference type="Gene3D" id="3.10.10.10">
    <property type="entry name" value="HIV Type 1 Reverse Transcriptase, subunit A, domain 1"/>
    <property type="match status" value="1"/>
</dbReference>
<proteinExistence type="inferred from homology"/>
<evidence type="ECO:0000256" key="2">
    <source>
        <dbReference type="ARBA" id="ARBA00012180"/>
    </source>
</evidence>
<evidence type="ECO:0000313" key="5">
    <source>
        <dbReference type="Proteomes" id="UP001623348"/>
    </source>
</evidence>
<name>A0ABC9YCI5_GRUJA</name>
<dbReference type="InterPro" id="IPR000477">
    <property type="entry name" value="RT_dom"/>
</dbReference>
<dbReference type="InterPro" id="IPR041577">
    <property type="entry name" value="RT_RNaseH_2"/>
</dbReference>
<dbReference type="SUPFAM" id="SSF56672">
    <property type="entry name" value="DNA/RNA polymerases"/>
    <property type="match status" value="1"/>
</dbReference>
<evidence type="ECO:0000256" key="1">
    <source>
        <dbReference type="ARBA" id="ARBA00010879"/>
    </source>
</evidence>
<keyword evidence="5" id="KW-1185">Reference proteome</keyword>
<dbReference type="InterPro" id="IPR043502">
    <property type="entry name" value="DNA/RNA_pol_sf"/>
</dbReference>
<sequence length="356" mass="40876">MPIIKKFIKYGLLKESQLEYNTPILPVKKADGKNYRLVQDLRAINQIIQDIHPVVANPYTLLTTINENQEWFTVIDLKDAFFCIPLEQESQNIFAFEWEDPEMGCKSQYTWTVLPQGFKNSPTIFGNQLAKELETWKRKHKTGTVLQYVDDIFIATVTWEECLQLTIDLLNFLGLNGYRVSKEKAQITQESVKYLGFELLKGQRRLSTERKEAICQLPEPQNAHELRTFLGIVGWCRLWIANYGLIVKPSYELLKNSPPEHLEWDDSTRNAFKQLKRTLMKAPALGLPDLTKTFELFVHEQQAVALGVLSQMLGGNRHTVAYFSKQLDNTSKGWPGCLRAVAATVLLIQEAQKLTL</sequence>
<comment type="similarity">
    <text evidence="1">Belongs to the beta type-B retroviral polymerase family. HERV class-II K(HML-2) pol subfamily.</text>
</comment>
<dbReference type="Gene3D" id="3.30.70.270">
    <property type="match status" value="2"/>
</dbReference>
<dbReference type="PANTHER" id="PTHR33064:SF36">
    <property type="entry name" value="CCHC-TYPE DOMAIN-CONTAINING PROTEIN"/>
    <property type="match status" value="1"/>
</dbReference>
<dbReference type="Pfam" id="PF00078">
    <property type="entry name" value="RVT_1"/>
    <property type="match status" value="1"/>
</dbReference>
<dbReference type="PANTHER" id="PTHR33064">
    <property type="entry name" value="POL PROTEIN"/>
    <property type="match status" value="1"/>
</dbReference>
<reference evidence="4 5" key="1">
    <citation type="submission" date="2024-06" db="EMBL/GenBank/DDBJ databases">
        <title>The draft genome of Grus japonensis, version 3.</title>
        <authorList>
            <person name="Nabeshima K."/>
            <person name="Suzuki S."/>
            <person name="Onuma M."/>
        </authorList>
    </citation>
    <scope>NUCLEOTIDE SEQUENCE [LARGE SCALE GENOMIC DNA]</scope>
    <source>
        <strain evidence="4 5">451A</strain>
    </source>
</reference>
<dbReference type="AlphaFoldDB" id="A0ABC9YCI5"/>
<organism evidence="4 5">
    <name type="scientific">Grus japonensis</name>
    <name type="common">Japanese crane</name>
    <name type="synonym">Red-crowned crane</name>
    <dbReference type="NCBI Taxonomy" id="30415"/>
    <lineage>
        <taxon>Eukaryota</taxon>
        <taxon>Metazoa</taxon>
        <taxon>Chordata</taxon>
        <taxon>Craniata</taxon>
        <taxon>Vertebrata</taxon>
        <taxon>Euteleostomi</taxon>
        <taxon>Archelosauria</taxon>
        <taxon>Archosauria</taxon>
        <taxon>Dinosauria</taxon>
        <taxon>Saurischia</taxon>
        <taxon>Theropoda</taxon>
        <taxon>Coelurosauria</taxon>
        <taxon>Aves</taxon>
        <taxon>Neognathae</taxon>
        <taxon>Neoaves</taxon>
        <taxon>Gruiformes</taxon>
        <taxon>Gruidae</taxon>
        <taxon>Grus</taxon>
    </lineage>
</organism>
<dbReference type="Pfam" id="PF17919">
    <property type="entry name" value="RT_RNaseH_2"/>
    <property type="match status" value="1"/>
</dbReference>
<evidence type="ECO:0000259" key="3">
    <source>
        <dbReference type="PROSITE" id="PS50878"/>
    </source>
</evidence>
<dbReference type="PROSITE" id="PS50878">
    <property type="entry name" value="RT_POL"/>
    <property type="match status" value="1"/>
</dbReference>
<dbReference type="InterPro" id="IPR043128">
    <property type="entry name" value="Rev_trsase/Diguanyl_cyclase"/>
</dbReference>
<dbReference type="GO" id="GO:0004523">
    <property type="term" value="F:RNA-DNA hybrid ribonuclease activity"/>
    <property type="evidence" value="ECO:0007669"/>
    <property type="project" value="UniProtKB-EC"/>
</dbReference>
<dbReference type="EMBL" id="BAAFJT010000245">
    <property type="protein sequence ID" value="GAB0207748.1"/>
    <property type="molecule type" value="Genomic_DNA"/>
</dbReference>
<feature type="domain" description="Reverse transcriptase" evidence="3">
    <location>
        <begin position="8"/>
        <end position="199"/>
    </location>
</feature>
<dbReference type="FunFam" id="3.30.70.270:FF:000020">
    <property type="entry name" value="Transposon Tf2-6 polyprotein-like Protein"/>
    <property type="match status" value="1"/>
</dbReference>